<evidence type="ECO:0000313" key="2">
    <source>
        <dbReference type="Proteomes" id="UP000474296"/>
    </source>
</evidence>
<protein>
    <submittedName>
        <fullName evidence="1">Uncharacterized protein</fullName>
    </submittedName>
</protein>
<evidence type="ECO:0000313" key="1">
    <source>
        <dbReference type="EMBL" id="NER15978.1"/>
    </source>
</evidence>
<dbReference type="PROSITE" id="PS51257">
    <property type="entry name" value="PROKAR_LIPOPROTEIN"/>
    <property type="match status" value="1"/>
</dbReference>
<proteinExistence type="predicted"/>
<accession>A0A6M0CDS4</accession>
<dbReference type="Proteomes" id="UP000474296">
    <property type="component" value="Unassembled WGS sequence"/>
</dbReference>
<gene>
    <name evidence="1" type="ORF">GWK10_02090</name>
</gene>
<dbReference type="EMBL" id="JAABOQ010000001">
    <property type="protein sequence ID" value="NER15978.1"/>
    <property type="molecule type" value="Genomic_DNA"/>
</dbReference>
<keyword evidence="2" id="KW-1185">Reference proteome</keyword>
<dbReference type="AlphaFoldDB" id="A0A6M0CDS4"/>
<reference evidence="1 2" key="1">
    <citation type="submission" date="2020-01" db="EMBL/GenBank/DDBJ databases">
        <title>Spongiivirga citrea KCTC 32990T.</title>
        <authorList>
            <person name="Wang G."/>
        </authorList>
    </citation>
    <scope>NUCLEOTIDE SEQUENCE [LARGE SCALE GENOMIC DNA]</scope>
    <source>
        <strain evidence="1 2">KCTC 32990</strain>
    </source>
</reference>
<name>A0A6M0CDS4_9FLAO</name>
<dbReference type="RefSeq" id="WP_164029239.1">
    <property type="nucleotide sequence ID" value="NZ_JAABOQ010000001.1"/>
</dbReference>
<comment type="caution">
    <text evidence="1">The sequence shown here is derived from an EMBL/GenBank/DDBJ whole genome shotgun (WGS) entry which is preliminary data.</text>
</comment>
<sequence length="324" mass="35422">MKYLHLLALSFVLLFGSCSKESTQEQEELLNAQFATTKSGSDCNTAFVKGDDTVSTCFLKDGFRRWGWTIGPLTPGDYSFPIYAGAGRCDIEKGALAGTLNVSFDGSSDTVDVAYVANNGFEFTETHLYIGSTPYPMIKKGKRAKATVAPGKYPYQHANPINRKNDEYNITDVKENKIYMIAHAVACEVPLDVIEDPIDDQPVDEPVDEPTPEENCVTCNNGVSNLILKYTGSTATNLIIFPEVGDALFDETVQPGQIIEINGAMVDGSFGSLLEFYLNFEYDAVMYTDCSRRIGPELTKGSFEVISGKTTAGDSLCPVSFEPF</sequence>
<organism evidence="1 2">
    <name type="scientific">Spongiivirga citrea</name>
    <dbReference type="NCBI Taxonomy" id="1481457"/>
    <lineage>
        <taxon>Bacteria</taxon>
        <taxon>Pseudomonadati</taxon>
        <taxon>Bacteroidota</taxon>
        <taxon>Flavobacteriia</taxon>
        <taxon>Flavobacteriales</taxon>
        <taxon>Flavobacteriaceae</taxon>
        <taxon>Spongiivirga</taxon>
    </lineage>
</organism>